<feature type="domain" description="Phosphoribulokinase/uridine kinase" evidence="1">
    <location>
        <begin position="25"/>
        <end position="155"/>
    </location>
</feature>
<accession>A0A9W6YQV6</accession>
<dbReference type="Gene3D" id="3.40.50.300">
    <property type="entry name" value="P-loop containing nucleotide triphosphate hydrolases"/>
    <property type="match status" value="1"/>
</dbReference>
<proteinExistence type="predicted"/>
<protein>
    <submittedName>
        <fullName evidence="2">Unnamed protein product</fullName>
    </submittedName>
</protein>
<dbReference type="Proteomes" id="UP001165063">
    <property type="component" value="Unassembled WGS sequence"/>
</dbReference>
<gene>
    <name evidence="2" type="ORF">Amon01_000095900</name>
</gene>
<evidence type="ECO:0000313" key="2">
    <source>
        <dbReference type="EMBL" id="GMG20079.1"/>
    </source>
</evidence>
<dbReference type="OrthoDB" id="347435at2759"/>
<dbReference type="GO" id="GO:0016301">
    <property type="term" value="F:kinase activity"/>
    <property type="evidence" value="ECO:0007669"/>
    <property type="project" value="InterPro"/>
</dbReference>
<dbReference type="EMBL" id="BSXU01000277">
    <property type="protein sequence ID" value="GMG20079.1"/>
    <property type="molecule type" value="Genomic_DNA"/>
</dbReference>
<sequence>MTTLQKSIEYLRPFIKAKSAAKPLIIGIEGPQGSGKTWLATHLKQHLSKLFPSLNIINFSMDDFYLTFQEQCNVNEKNKGNMLLQGRGLPGTHDLELLKECLLEIQSGENSVEIPAYDKSLNSGKGDRLPRKDWIRIEEDTKVDVLIFEGWFNGYRAIGNKNKLIERWQEIQRQQAPKFDSLTGSHIVKLDKDLKKYEEIWKFFDCFIYLTTPRLDNVYTWRLQQEHDLIEKKGSGMTDKEVELFVDRYMPAYHLYYHNLSEIENIVPNCENFEIGIDRQIIHRESNM</sequence>
<dbReference type="GO" id="GO:0005524">
    <property type="term" value="F:ATP binding"/>
    <property type="evidence" value="ECO:0007669"/>
    <property type="project" value="InterPro"/>
</dbReference>
<dbReference type="PANTHER" id="PTHR10285">
    <property type="entry name" value="URIDINE KINASE"/>
    <property type="match status" value="1"/>
</dbReference>
<dbReference type="InterPro" id="IPR006083">
    <property type="entry name" value="PRK/URK"/>
</dbReference>
<dbReference type="InterPro" id="IPR027417">
    <property type="entry name" value="P-loop_NTPase"/>
</dbReference>
<dbReference type="SUPFAM" id="SSF52540">
    <property type="entry name" value="P-loop containing nucleoside triphosphate hydrolases"/>
    <property type="match status" value="1"/>
</dbReference>
<evidence type="ECO:0000259" key="1">
    <source>
        <dbReference type="Pfam" id="PF00485"/>
    </source>
</evidence>
<keyword evidence="3" id="KW-1185">Reference proteome</keyword>
<organism evidence="2 3">
    <name type="scientific">Ambrosiozyma monospora</name>
    <name type="common">Yeast</name>
    <name type="synonym">Endomycopsis monosporus</name>
    <dbReference type="NCBI Taxonomy" id="43982"/>
    <lineage>
        <taxon>Eukaryota</taxon>
        <taxon>Fungi</taxon>
        <taxon>Dikarya</taxon>
        <taxon>Ascomycota</taxon>
        <taxon>Saccharomycotina</taxon>
        <taxon>Pichiomycetes</taxon>
        <taxon>Pichiales</taxon>
        <taxon>Pichiaceae</taxon>
        <taxon>Ambrosiozyma</taxon>
    </lineage>
</organism>
<name>A0A9W6YQV6_AMBMO</name>
<reference evidence="2" key="1">
    <citation type="submission" date="2023-04" db="EMBL/GenBank/DDBJ databases">
        <title>Ambrosiozyma monospora NBRC 1965.</title>
        <authorList>
            <person name="Ichikawa N."/>
            <person name="Sato H."/>
            <person name="Tonouchi N."/>
        </authorList>
    </citation>
    <scope>NUCLEOTIDE SEQUENCE</scope>
    <source>
        <strain evidence="2">NBRC 1965</strain>
    </source>
</reference>
<comment type="caution">
    <text evidence="2">The sequence shown here is derived from an EMBL/GenBank/DDBJ whole genome shotgun (WGS) entry which is preliminary data.</text>
</comment>
<dbReference type="AlphaFoldDB" id="A0A9W6YQV6"/>
<dbReference type="Pfam" id="PF00485">
    <property type="entry name" value="PRK"/>
    <property type="match status" value="1"/>
</dbReference>
<evidence type="ECO:0000313" key="3">
    <source>
        <dbReference type="Proteomes" id="UP001165063"/>
    </source>
</evidence>